<protein>
    <recommendedName>
        <fullName evidence="4">Plant bHLH transcription factor ACT-like domain-containing protein</fullName>
    </recommendedName>
</protein>
<evidence type="ECO:0000313" key="5">
    <source>
        <dbReference type="EMBL" id="KAK8992442.1"/>
    </source>
</evidence>
<proteinExistence type="predicted"/>
<feature type="domain" description="Plant bHLH transcription factor ACT-like" evidence="4">
    <location>
        <begin position="96"/>
        <end position="172"/>
    </location>
</feature>
<organism evidence="5 6">
    <name type="scientific">Hibiscus sabdariffa</name>
    <name type="common">roselle</name>
    <dbReference type="NCBI Taxonomy" id="183260"/>
    <lineage>
        <taxon>Eukaryota</taxon>
        <taxon>Viridiplantae</taxon>
        <taxon>Streptophyta</taxon>
        <taxon>Embryophyta</taxon>
        <taxon>Tracheophyta</taxon>
        <taxon>Spermatophyta</taxon>
        <taxon>Magnoliopsida</taxon>
        <taxon>eudicotyledons</taxon>
        <taxon>Gunneridae</taxon>
        <taxon>Pentapetalae</taxon>
        <taxon>rosids</taxon>
        <taxon>malvids</taxon>
        <taxon>Malvales</taxon>
        <taxon>Malvaceae</taxon>
        <taxon>Malvoideae</taxon>
        <taxon>Hibiscus</taxon>
    </lineage>
</organism>
<evidence type="ECO:0000259" key="4">
    <source>
        <dbReference type="Pfam" id="PF22754"/>
    </source>
</evidence>
<dbReference type="Pfam" id="PF22754">
    <property type="entry name" value="bHLH-TF_ACT-like_plant"/>
    <property type="match status" value="1"/>
</dbReference>
<keyword evidence="2" id="KW-0238">DNA-binding</keyword>
<dbReference type="PANTHER" id="PTHR31945:SF27">
    <property type="entry name" value="TRANSCRIPTION FACTOR BHLH35-LIKE PROTEIN"/>
    <property type="match status" value="1"/>
</dbReference>
<comment type="subcellular location">
    <subcellularLocation>
        <location evidence="1">Nucleus</location>
    </subcellularLocation>
</comment>
<evidence type="ECO:0000313" key="6">
    <source>
        <dbReference type="Proteomes" id="UP001396334"/>
    </source>
</evidence>
<accession>A0ABR2PVH7</accession>
<name>A0ABR2PVH7_9ROSI</name>
<dbReference type="Proteomes" id="UP001396334">
    <property type="component" value="Unassembled WGS sequence"/>
</dbReference>
<dbReference type="InterPro" id="IPR054502">
    <property type="entry name" value="bHLH-TF_ACT-like_plant"/>
</dbReference>
<keyword evidence="3" id="KW-0539">Nucleus</keyword>
<evidence type="ECO:0000256" key="2">
    <source>
        <dbReference type="ARBA" id="ARBA00023125"/>
    </source>
</evidence>
<evidence type="ECO:0000256" key="3">
    <source>
        <dbReference type="ARBA" id="ARBA00023242"/>
    </source>
</evidence>
<reference evidence="5 6" key="1">
    <citation type="journal article" date="2024" name="G3 (Bethesda)">
        <title>Genome assembly of Hibiscus sabdariffa L. provides insights into metabolisms of medicinal natural products.</title>
        <authorList>
            <person name="Kim T."/>
        </authorList>
    </citation>
    <scope>NUCLEOTIDE SEQUENCE [LARGE SCALE GENOMIC DNA]</scope>
    <source>
        <strain evidence="5">TK-2024</strain>
        <tissue evidence="5">Old leaves</tissue>
    </source>
</reference>
<gene>
    <name evidence="5" type="ORF">V6N11_048523</name>
</gene>
<sequence length="175" mass="19611">MFHPIKSSATTFKILIPDMATNKLQRRTAASGRKLHLLQTPTSPKSAKRGFIVKNVVLHFYKLKIKLEQLQRECQNLRVIRNDYFTLLNHIQIPKEVKVEKIGEEFVVKVSCCNKGGDKLVSVLSAFDELDLDVVRASVSCGRLFSMEAIAVAQGQQTSGVRDITRAVVKAIDET</sequence>
<dbReference type="PANTHER" id="PTHR31945">
    <property type="entry name" value="TRANSCRIPTION FACTOR SCREAM2-RELATED"/>
    <property type="match status" value="1"/>
</dbReference>
<dbReference type="InterPro" id="IPR051358">
    <property type="entry name" value="TF_AMS/ICE1/BHLH6-like"/>
</dbReference>
<dbReference type="EMBL" id="JBBPBN010000050">
    <property type="protein sequence ID" value="KAK8992442.1"/>
    <property type="molecule type" value="Genomic_DNA"/>
</dbReference>
<keyword evidence="6" id="KW-1185">Reference proteome</keyword>
<evidence type="ECO:0000256" key="1">
    <source>
        <dbReference type="ARBA" id="ARBA00004123"/>
    </source>
</evidence>
<comment type="caution">
    <text evidence="5">The sequence shown here is derived from an EMBL/GenBank/DDBJ whole genome shotgun (WGS) entry which is preliminary data.</text>
</comment>